<keyword evidence="1" id="KW-0472">Membrane</keyword>
<proteinExistence type="predicted"/>
<protein>
    <submittedName>
        <fullName evidence="2">Uncharacterized protein</fullName>
    </submittedName>
</protein>
<dbReference type="OrthoDB" id="6942794at2"/>
<name>A0A2T5PBA9_9PSED</name>
<keyword evidence="3" id="KW-1185">Reference proteome</keyword>
<sequence>MIDAVDWTAVIKGVDWTTVLVGLVTGVTAAGGPYLIWLKQAKSERRSVRAALLAEVSALIEIVEIRGYLRDIRAAEATLSNLEQWQLDTLSSSDFQFQVPIGEHYNRVYQSNVNRLGSLSAGEARMVVRFHQLADSVKADISEGGVLFIGSLDAEDFKDAADILETAMELGRRFVDSTPWWHFWKGGQVVDAARV</sequence>
<dbReference type="RefSeq" id="WP_108106516.1">
    <property type="nucleotide sequence ID" value="NZ_QASN01000013.1"/>
</dbReference>
<keyword evidence="1" id="KW-0812">Transmembrane</keyword>
<evidence type="ECO:0000313" key="3">
    <source>
        <dbReference type="Proteomes" id="UP000244064"/>
    </source>
</evidence>
<dbReference type="EMBL" id="QASN01000013">
    <property type="protein sequence ID" value="PTU74975.1"/>
    <property type="molecule type" value="Genomic_DNA"/>
</dbReference>
<dbReference type="Proteomes" id="UP000244064">
    <property type="component" value="Unassembled WGS sequence"/>
</dbReference>
<gene>
    <name evidence="2" type="ORF">DBO85_06845</name>
</gene>
<dbReference type="AlphaFoldDB" id="A0A2T5PBA9"/>
<evidence type="ECO:0000256" key="1">
    <source>
        <dbReference type="SAM" id="Phobius"/>
    </source>
</evidence>
<comment type="caution">
    <text evidence="2">The sequence shown here is derived from an EMBL/GenBank/DDBJ whole genome shotgun (WGS) entry which is preliminary data.</text>
</comment>
<evidence type="ECO:0000313" key="2">
    <source>
        <dbReference type="EMBL" id="PTU74975.1"/>
    </source>
</evidence>
<keyword evidence="1" id="KW-1133">Transmembrane helix</keyword>
<accession>A0A2T5PBA9</accession>
<organism evidence="2 3">
    <name type="scientific">Pseudomonas mangrovi</name>
    <dbReference type="NCBI Taxonomy" id="2161748"/>
    <lineage>
        <taxon>Bacteria</taxon>
        <taxon>Pseudomonadati</taxon>
        <taxon>Pseudomonadota</taxon>
        <taxon>Gammaproteobacteria</taxon>
        <taxon>Pseudomonadales</taxon>
        <taxon>Pseudomonadaceae</taxon>
        <taxon>Pseudomonas</taxon>
    </lineage>
</organism>
<reference evidence="2 3" key="1">
    <citation type="submission" date="2018-04" db="EMBL/GenBank/DDBJ databases">
        <title>Pseudomonas sp. nov., isolated from mangrove soil.</title>
        <authorList>
            <person name="Chen C."/>
        </authorList>
    </citation>
    <scope>NUCLEOTIDE SEQUENCE [LARGE SCALE GENOMIC DNA]</scope>
    <source>
        <strain evidence="2 3">TC-11</strain>
    </source>
</reference>
<feature type="transmembrane region" description="Helical" evidence="1">
    <location>
        <begin position="16"/>
        <end position="37"/>
    </location>
</feature>